<dbReference type="RefSeq" id="WP_253164022.1">
    <property type="nucleotide sequence ID" value="NZ_DAMAWD010000058.1"/>
</dbReference>
<accession>A0AA41WNK0</accession>
<dbReference type="AlphaFoldDB" id="A0AA41WNK0"/>
<proteinExistence type="predicted"/>
<name>A0AA41WNK0_9GAMM</name>
<comment type="caution">
    <text evidence="1">The sequence shown here is derived from an EMBL/GenBank/DDBJ whole genome shotgun (WGS) entry which is preliminary data.</text>
</comment>
<dbReference type="Proteomes" id="UP001165292">
    <property type="component" value="Unassembled WGS sequence"/>
</dbReference>
<dbReference type="EMBL" id="JAMYBS010000020">
    <property type="protein sequence ID" value="MCO7546185.1"/>
    <property type="molecule type" value="Genomic_DNA"/>
</dbReference>
<gene>
    <name evidence="1" type="ORF">NJF43_15610</name>
</gene>
<organism evidence="1 2">
    <name type="scientific">Stutzerimonas nitrititolerans</name>
    <dbReference type="NCBI Taxonomy" id="2482751"/>
    <lineage>
        <taxon>Bacteria</taxon>
        <taxon>Pseudomonadati</taxon>
        <taxon>Pseudomonadota</taxon>
        <taxon>Gammaproteobacteria</taxon>
        <taxon>Pseudomonadales</taxon>
        <taxon>Pseudomonadaceae</taxon>
        <taxon>Stutzerimonas</taxon>
    </lineage>
</organism>
<protein>
    <submittedName>
        <fullName evidence="1">Uncharacterized protein</fullName>
    </submittedName>
</protein>
<evidence type="ECO:0000313" key="2">
    <source>
        <dbReference type="Proteomes" id="UP001165292"/>
    </source>
</evidence>
<sequence>MSDSSDRIEALIHAQSILIQDLYAQIYAARPGELEKCKQHLTHMLKYKWELPAGSSESAADAIMRIQPLAIAELERNFAQIQKMIQSMPPLPN</sequence>
<evidence type="ECO:0000313" key="1">
    <source>
        <dbReference type="EMBL" id="MCO7546185.1"/>
    </source>
</evidence>
<reference evidence="1" key="1">
    <citation type="submission" date="2022-06" db="EMBL/GenBank/DDBJ databases">
        <title>Detection of beta-lactamases in bacteria of animal origin.</title>
        <authorList>
            <person name="Mlynarcik P."/>
            <person name="Zdarska V."/>
            <person name="Chudobova H."/>
            <person name="Prochazkova P."/>
            <person name="Hricova K."/>
            <person name="Mezerova K."/>
            <person name="Bardon J."/>
            <person name="Dolejska M."/>
            <person name="Sukkar I."/>
            <person name="Kolar M."/>
        </authorList>
    </citation>
    <scope>NUCLEOTIDE SEQUENCE</scope>
    <source>
        <strain evidence="1">S 300-3</strain>
    </source>
</reference>